<evidence type="ECO:0000313" key="3">
    <source>
        <dbReference type="Proteomes" id="UP000295357"/>
    </source>
</evidence>
<gene>
    <name evidence="2" type="ORF">DFR39_104171</name>
</gene>
<dbReference type="InterPro" id="IPR053167">
    <property type="entry name" value="Spore_coat_component"/>
</dbReference>
<dbReference type="Proteomes" id="UP000295357">
    <property type="component" value="Unassembled WGS sequence"/>
</dbReference>
<name>A0A4R6N392_9BURK</name>
<keyword evidence="2" id="KW-0167">Capsid protein</keyword>
<dbReference type="Pfam" id="PF05229">
    <property type="entry name" value="SCPU"/>
    <property type="match status" value="1"/>
</dbReference>
<dbReference type="RefSeq" id="WP_162849493.1">
    <property type="nucleotide sequence ID" value="NZ_JAUFPJ010000004.1"/>
</dbReference>
<organism evidence="2 3">
    <name type="scientific">Roseateles asaccharophilus</name>
    <dbReference type="NCBI Taxonomy" id="582607"/>
    <lineage>
        <taxon>Bacteria</taxon>
        <taxon>Pseudomonadati</taxon>
        <taxon>Pseudomonadota</taxon>
        <taxon>Betaproteobacteria</taxon>
        <taxon>Burkholderiales</taxon>
        <taxon>Sphaerotilaceae</taxon>
        <taxon>Roseateles</taxon>
    </lineage>
</organism>
<evidence type="ECO:0000259" key="1">
    <source>
        <dbReference type="Pfam" id="PF05229"/>
    </source>
</evidence>
<feature type="domain" description="Spore coat protein U/FanG" evidence="1">
    <location>
        <begin position="33"/>
        <end position="169"/>
    </location>
</feature>
<dbReference type="EMBL" id="SNXE01000004">
    <property type="protein sequence ID" value="TDP09610.1"/>
    <property type="molecule type" value="Genomic_DNA"/>
</dbReference>
<protein>
    <submittedName>
        <fullName evidence="2">Spore coat protein U-like protein</fullName>
    </submittedName>
</protein>
<keyword evidence="3" id="KW-1185">Reference proteome</keyword>
<accession>A0A4R6N392</accession>
<dbReference type="SMART" id="SM00972">
    <property type="entry name" value="SCPU"/>
    <property type="match status" value="1"/>
</dbReference>
<sequence>MTLRHRRHTWIRRTGLAGLGLLCALPLMAQTLTDTFVVRMEIQGSCVVLNASDIDFGTGAAMPGQKEMSGTIRLQCTKDLPFTVGLDGGRTTGDVNARAMEGADGVRIPYTLSRDSATGPNWGNDSSSAASGVGAGLGSAHEIALTVHAKVDVNGDEPAGQYADTVTVTLSY</sequence>
<dbReference type="PANTHER" id="PTHR37089">
    <property type="entry name" value="PROTEIN U-RELATED"/>
    <property type="match status" value="1"/>
</dbReference>
<proteinExistence type="predicted"/>
<reference evidence="2 3" key="1">
    <citation type="submission" date="2019-03" db="EMBL/GenBank/DDBJ databases">
        <title>Genomic Encyclopedia of Type Strains, Phase IV (KMG-IV): sequencing the most valuable type-strain genomes for metagenomic binning, comparative biology and taxonomic classification.</title>
        <authorList>
            <person name="Goeker M."/>
        </authorList>
    </citation>
    <scope>NUCLEOTIDE SEQUENCE [LARGE SCALE GENOMIC DNA]</scope>
    <source>
        <strain evidence="2 3">DSM 25082</strain>
    </source>
</reference>
<dbReference type="InterPro" id="IPR007893">
    <property type="entry name" value="Spore_coat_U/FanG"/>
</dbReference>
<keyword evidence="2" id="KW-0946">Virion</keyword>
<evidence type="ECO:0000313" key="2">
    <source>
        <dbReference type="EMBL" id="TDP09610.1"/>
    </source>
</evidence>
<dbReference type="AlphaFoldDB" id="A0A4R6N392"/>
<comment type="caution">
    <text evidence="2">The sequence shown here is derived from an EMBL/GenBank/DDBJ whole genome shotgun (WGS) entry which is preliminary data.</text>
</comment>